<comment type="caution">
    <text evidence="4">The sequence shown here is derived from an EMBL/GenBank/DDBJ whole genome shotgun (WGS) entry which is preliminary data.</text>
</comment>
<dbReference type="PANTHER" id="PTHR10204">
    <property type="entry name" value="NAD P H OXIDOREDUCTASE-RELATED"/>
    <property type="match status" value="1"/>
</dbReference>
<dbReference type="Gene3D" id="3.40.50.360">
    <property type="match status" value="1"/>
</dbReference>
<evidence type="ECO:0000256" key="2">
    <source>
        <dbReference type="ARBA" id="ARBA00023002"/>
    </source>
</evidence>
<dbReference type="InterPro" id="IPR051545">
    <property type="entry name" value="NAD(P)H_dehydrogenase_qn"/>
</dbReference>
<keyword evidence="2" id="KW-0560">Oxidoreductase</keyword>
<dbReference type="SUPFAM" id="SSF52218">
    <property type="entry name" value="Flavoproteins"/>
    <property type="match status" value="1"/>
</dbReference>
<reference evidence="5" key="1">
    <citation type="journal article" date="2019" name="Int. J. Syst. Evol. Microbiol.">
        <title>The Global Catalogue of Microorganisms (GCM) 10K type strain sequencing project: providing services to taxonomists for standard genome sequencing and annotation.</title>
        <authorList>
            <consortium name="The Broad Institute Genomics Platform"/>
            <consortium name="The Broad Institute Genome Sequencing Center for Infectious Disease"/>
            <person name="Wu L."/>
            <person name="Ma J."/>
        </authorList>
    </citation>
    <scope>NUCLEOTIDE SEQUENCE [LARGE SCALE GENOMIC DNA]</scope>
    <source>
        <strain evidence="5">JCM 16026</strain>
    </source>
</reference>
<keyword evidence="5" id="KW-1185">Reference proteome</keyword>
<feature type="domain" description="Flavodoxin-like fold" evidence="3">
    <location>
        <begin position="39"/>
        <end position="218"/>
    </location>
</feature>
<dbReference type="EMBL" id="BAAAQT010000005">
    <property type="protein sequence ID" value="GAA2173053.1"/>
    <property type="molecule type" value="Genomic_DNA"/>
</dbReference>
<dbReference type="Proteomes" id="UP001501599">
    <property type="component" value="Unassembled WGS sequence"/>
</dbReference>
<protein>
    <recommendedName>
        <fullName evidence="3">Flavodoxin-like fold domain-containing protein</fullName>
    </recommendedName>
</protein>
<evidence type="ECO:0000313" key="4">
    <source>
        <dbReference type="EMBL" id="GAA2173053.1"/>
    </source>
</evidence>
<proteinExistence type="inferred from homology"/>
<accession>A0ABP5MHJ6</accession>
<evidence type="ECO:0000256" key="1">
    <source>
        <dbReference type="ARBA" id="ARBA00006252"/>
    </source>
</evidence>
<dbReference type="InterPro" id="IPR029039">
    <property type="entry name" value="Flavoprotein-like_sf"/>
</dbReference>
<dbReference type="Pfam" id="PF02525">
    <property type="entry name" value="Flavodoxin_2"/>
    <property type="match status" value="1"/>
</dbReference>
<comment type="similarity">
    <text evidence="1">Belongs to the NAD(P)H dehydrogenase (quinone) family.</text>
</comment>
<evidence type="ECO:0000313" key="5">
    <source>
        <dbReference type="Proteomes" id="UP001501599"/>
    </source>
</evidence>
<gene>
    <name evidence="4" type="ORF">GCM10009846_13440</name>
</gene>
<evidence type="ECO:0000259" key="3">
    <source>
        <dbReference type="Pfam" id="PF02525"/>
    </source>
</evidence>
<dbReference type="InterPro" id="IPR003680">
    <property type="entry name" value="Flavodoxin_fold"/>
</dbReference>
<dbReference type="PANTHER" id="PTHR10204:SF34">
    <property type="entry name" value="NAD(P)H DEHYDROGENASE [QUINONE] 1 ISOFORM 1"/>
    <property type="match status" value="1"/>
</dbReference>
<sequence length="234" mass="25269">MLATIMRRTSDGRIAWSDAFSLDRATPPPSEPGGRGVTRTLVVVAHPDPASRTMRVAERLRDRLGGATIADLAAEGFDPRFGVADLADYRAQTRTDDAVLAEQARVDAHDHLVLVFPAHWWSMPALLKGWIDRVLVGGWAFALAHDGSIVRMLDRLTVHAIPVAGTDAALWERHGYAAALETQLMHGVVDYCGARRGAVVILHDSERPDDAALAADLESTVAAVAAAIRMTPTR</sequence>
<name>A0ABP5MHJ6_9MICO</name>
<organism evidence="4 5">
    <name type="scientific">Agrococcus versicolor</name>
    <dbReference type="NCBI Taxonomy" id="501482"/>
    <lineage>
        <taxon>Bacteria</taxon>
        <taxon>Bacillati</taxon>
        <taxon>Actinomycetota</taxon>
        <taxon>Actinomycetes</taxon>
        <taxon>Micrococcales</taxon>
        <taxon>Microbacteriaceae</taxon>
        <taxon>Agrococcus</taxon>
    </lineage>
</organism>